<dbReference type="EMBL" id="PVNL01000015">
    <property type="protein sequence ID" value="PRQ09654.1"/>
    <property type="molecule type" value="Genomic_DNA"/>
</dbReference>
<sequence>MLHLGRESPMNHPQHPQGQHSPHHGQGPGPIEQLQAAPPRAAQGPITPVRTPPALLAPLYSMFRELRALFAVPLALIGAFFGTIVLSASLVFVMWWLENSAEASGADEEEFLLEFEPGALTKLGVEPTEIPEKAINEETRTPEDVQKEAVTEEEVPPPEEKEKKEIEEKPKDDKPVNKNKDAKISDKNRKDNNPYEKDLPNNLDPTGDPFGDPNGWADLKKDGDSWATSVMSALNNMKVPAWAAKLPAGAPYRFKLKVCKDGTVEKVYDKGSSGNSDLDGAVRGEIERLKFSPPPAHIAKQMKASCVVLNYNFAWSQGKVK</sequence>
<dbReference type="AlphaFoldDB" id="A0A2S9YX43"/>
<dbReference type="SUPFAM" id="SSF74653">
    <property type="entry name" value="TolA/TonB C-terminal domain"/>
    <property type="match status" value="1"/>
</dbReference>
<evidence type="ECO:0000313" key="3">
    <source>
        <dbReference type="EMBL" id="PRQ09654.1"/>
    </source>
</evidence>
<evidence type="ECO:0000313" key="4">
    <source>
        <dbReference type="Proteomes" id="UP000238823"/>
    </source>
</evidence>
<keyword evidence="2" id="KW-0472">Membrane</keyword>
<keyword evidence="2" id="KW-0812">Transmembrane</keyword>
<evidence type="ECO:0000256" key="1">
    <source>
        <dbReference type="SAM" id="MobiDB-lite"/>
    </source>
</evidence>
<name>A0A2S9YX43_9BACT</name>
<organism evidence="3 4">
    <name type="scientific">Enhygromyxa salina</name>
    <dbReference type="NCBI Taxonomy" id="215803"/>
    <lineage>
        <taxon>Bacteria</taxon>
        <taxon>Pseudomonadati</taxon>
        <taxon>Myxococcota</taxon>
        <taxon>Polyangia</taxon>
        <taxon>Nannocystales</taxon>
        <taxon>Nannocystaceae</taxon>
        <taxon>Enhygromyxa</taxon>
    </lineage>
</organism>
<evidence type="ECO:0000256" key="2">
    <source>
        <dbReference type="SAM" id="Phobius"/>
    </source>
</evidence>
<protein>
    <submittedName>
        <fullName evidence="3">Uncharacterized protein</fullName>
    </submittedName>
</protein>
<reference evidence="3 4" key="1">
    <citation type="submission" date="2018-03" db="EMBL/GenBank/DDBJ databases">
        <title>Draft Genome Sequences of the Obligatory Marine Myxobacteria Enhygromyxa salina SWB007.</title>
        <authorList>
            <person name="Poehlein A."/>
            <person name="Moghaddam J.A."/>
            <person name="Harms H."/>
            <person name="Alanjari M."/>
            <person name="Koenig G.M."/>
            <person name="Daniel R."/>
            <person name="Schaeberle T.F."/>
        </authorList>
    </citation>
    <scope>NUCLEOTIDE SEQUENCE [LARGE SCALE GENOMIC DNA]</scope>
    <source>
        <strain evidence="3 4">SWB007</strain>
    </source>
</reference>
<comment type="caution">
    <text evidence="3">The sequence shown here is derived from an EMBL/GenBank/DDBJ whole genome shotgun (WGS) entry which is preliminary data.</text>
</comment>
<dbReference type="Proteomes" id="UP000238823">
    <property type="component" value="Unassembled WGS sequence"/>
</dbReference>
<feature type="transmembrane region" description="Helical" evidence="2">
    <location>
        <begin position="68"/>
        <end position="97"/>
    </location>
</feature>
<keyword evidence="2" id="KW-1133">Transmembrane helix</keyword>
<gene>
    <name evidence="3" type="ORF">ENSA7_07160</name>
</gene>
<dbReference type="OrthoDB" id="5505676at2"/>
<proteinExistence type="predicted"/>
<accession>A0A2S9YX43</accession>
<feature type="compositionally biased region" description="Basic and acidic residues" evidence="1">
    <location>
        <begin position="130"/>
        <end position="150"/>
    </location>
</feature>
<feature type="region of interest" description="Disordered" evidence="1">
    <location>
        <begin position="123"/>
        <end position="219"/>
    </location>
</feature>
<feature type="compositionally biased region" description="Basic and acidic residues" evidence="1">
    <location>
        <begin position="158"/>
        <end position="199"/>
    </location>
</feature>
<feature type="region of interest" description="Disordered" evidence="1">
    <location>
        <begin position="1"/>
        <end position="49"/>
    </location>
</feature>